<organism evidence="1 2">
    <name type="scientific">Zostera marina</name>
    <name type="common">Eelgrass</name>
    <dbReference type="NCBI Taxonomy" id="29655"/>
    <lineage>
        <taxon>Eukaryota</taxon>
        <taxon>Viridiplantae</taxon>
        <taxon>Streptophyta</taxon>
        <taxon>Embryophyta</taxon>
        <taxon>Tracheophyta</taxon>
        <taxon>Spermatophyta</taxon>
        <taxon>Magnoliopsida</taxon>
        <taxon>Liliopsida</taxon>
        <taxon>Zosteraceae</taxon>
        <taxon>Zostera</taxon>
    </lineage>
</organism>
<evidence type="ECO:0000313" key="1">
    <source>
        <dbReference type="EMBL" id="KMZ65573.1"/>
    </source>
</evidence>
<dbReference type="EMBL" id="LFYR01001031">
    <property type="protein sequence ID" value="KMZ65573.1"/>
    <property type="molecule type" value="Genomic_DNA"/>
</dbReference>
<dbReference type="AlphaFoldDB" id="A0A0K9P913"/>
<gene>
    <name evidence="1" type="ORF">ZOSMA_319G00070</name>
</gene>
<comment type="caution">
    <text evidence="1">The sequence shown here is derived from an EMBL/GenBank/DDBJ whole genome shotgun (WGS) entry which is preliminary data.</text>
</comment>
<dbReference type="Proteomes" id="UP000036987">
    <property type="component" value="Unassembled WGS sequence"/>
</dbReference>
<protein>
    <submittedName>
        <fullName evidence="1">Uncharacterized protein</fullName>
    </submittedName>
</protein>
<name>A0A0K9P913_ZOSMR</name>
<keyword evidence="2" id="KW-1185">Reference proteome</keyword>
<proteinExistence type="predicted"/>
<accession>A0A0K9P913</accession>
<sequence>MGVFDYIFTAGKHHMRHPYSLSSHPVDEYNKEKSSDFNVALDEGNNIKPHGDDLSPNIIIEAEKNDKEHDEPHLNVDKSNPFSALGSLSLISSSSNEEVDCSIVKCVENQKILSSSDKSVFIRTLRSGKIFFSDADKMSRKPKIVSRSFSKQRKVVSRKVIFEKKFKGKGKAPMIESECLEAEKESQHIHVGDGDSDENYIQDMEMDQMMDELPDDMPLCQFLPKKDLKRKANDSPNGNFILKILLQNRRLIN</sequence>
<evidence type="ECO:0000313" key="2">
    <source>
        <dbReference type="Proteomes" id="UP000036987"/>
    </source>
</evidence>
<reference evidence="2" key="1">
    <citation type="journal article" date="2016" name="Nature">
        <title>The genome of the seagrass Zostera marina reveals angiosperm adaptation to the sea.</title>
        <authorList>
            <person name="Olsen J.L."/>
            <person name="Rouze P."/>
            <person name="Verhelst B."/>
            <person name="Lin Y.-C."/>
            <person name="Bayer T."/>
            <person name="Collen J."/>
            <person name="Dattolo E."/>
            <person name="De Paoli E."/>
            <person name="Dittami S."/>
            <person name="Maumus F."/>
            <person name="Michel G."/>
            <person name="Kersting A."/>
            <person name="Lauritano C."/>
            <person name="Lohaus R."/>
            <person name="Toepel M."/>
            <person name="Tonon T."/>
            <person name="Vanneste K."/>
            <person name="Amirebrahimi M."/>
            <person name="Brakel J."/>
            <person name="Bostroem C."/>
            <person name="Chovatia M."/>
            <person name="Grimwood J."/>
            <person name="Jenkins J.W."/>
            <person name="Jueterbock A."/>
            <person name="Mraz A."/>
            <person name="Stam W.T."/>
            <person name="Tice H."/>
            <person name="Bornberg-Bauer E."/>
            <person name="Green P.J."/>
            <person name="Pearson G.A."/>
            <person name="Procaccini G."/>
            <person name="Duarte C.M."/>
            <person name="Schmutz J."/>
            <person name="Reusch T.B.H."/>
            <person name="Van de Peer Y."/>
        </authorList>
    </citation>
    <scope>NUCLEOTIDE SEQUENCE [LARGE SCALE GENOMIC DNA]</scope>
    <source>
        <strain evidence="2">cv. Finnish</strain>
    </source>
</reference>